<dbReference type="Pfam" id="PF00041">
    <property type="entry name" value="fn3"/>
    <property type="match status" value="1"/>
</dbReference>
<dbReference type="PRINTS" id="PR00014">
    <property type="entry name" value="FNTYPEIII"/>
</dbReference>
<dbReference type="InterPro" id="IPR036116">
    <property type="entry name" value="FN3_sf"/>
</dbReference>
<dbReference type="Gene3D" id="2.60.40.10">
    <property type="entry name" value="Immunoglobulins"/>
    <property type="match status" value="1"/>
</dbReference>
<dbReference type="CDD" id="cd00063">
    <property type="entry name" value="FN3"/>
    <property type="match status" value="1"/>
</dbReference>
<feature type="domain" description="Fibronectin type-III" evidence="2">
    <location>
        <begin position="25"/>
        <end position="118"/>
    </location>
</feature>
<dbReference type="InterPro" id="IPR003961">
    <property type="entry name" value="FN3_dom"/>
</dbReference>
<reference evidence="3 4" key="1">
    <citation type="submission" date="2015-10" db="EMBL/GenBank/DDBJ databases">
        <authorList>
            <person name="Gilbert D.G."/>
        </authorList>
    </citation>
    <scope>NUCLEOTIDE SEQUENCE [LARGE SCALE GENOMIC DNA]</scope>
    <source>
        <strain evidence="3">COMA1</strain>
    </source>
</reference>
<gene>
    <name evidence="3" type="ORF">COMA1_40411</name>
</gene>
<keyword evidence="4" id="KW-1185">Reference proteome</keyword>
<dbReference type="PROSITE" id="PS51257">
    <property type="entry name" value="PROKAR_LIPOPROTEIN"/>
    <property type="match status" value="1"/>
</dbReference>
<keyword evidence="1" id="KW-0732">Signal</keyword>
<dbReference type="OrthoDB" id="9798386at2"/>
<name>A0A0S4LQ03_9BACT</name>
<dbReference type="SMART" id="SM00060">
    <property type="entry name" value="FN3"/>
    <property type="match status" value="1"/>
</dbReference>
<feature type="chain" id="PRO_5006624222" description="Fibronectin type-III domain-containing protein" evidence="1">
    <location>
        <begin position="26"/>
        <end position="118"/>
    </location>
</feature>
<dbReference type="Proteomes" id="UP000199032">
    <property type="component" value="Unassembled WGS sequence"/>
</dbReference>
<dbReference type="RefSeq" id="WP_090750578.1">
    <property type="nucleotide sequence ID" value="NZ_CZQA01000010.1"/>
</dbReference>
<dbReference type="EMBL" id="CZQA01000010">
    <property type="protein sequence ID" value="CUS38100.1"/>
    <property type="molecule type" value="Genomic_DNA"/>
</dbReference>
<dbReference type="SUPFAM" id="SSF49265">
    <property type="entry name" value="Fibronectin type III"/>
    <property type="match status" value="1"/>
</dbReference>
<dbReference type="PROSITE" id="PS50853">
    <property type="entry name" value="FN3"/>
    <property type="match status" value="1"/>
</dbReference>
<dbReference type="AlphaFoldDB" id="A0A0S4LQ03"/>
<evidence type="ECO:0000259" key="2">
    <source>
        <dbReference type="PROSITE" id="PS50853"/>
    </source>
</evidence>
<feature type="signal peptide" evidence="1">
    <location>
        <begin position="1"/>
        <end position="25"/>
    </location>
</feature>
<evidence type="ECO:0000313" key="4">
    <source>
        <dbReference type="Proteomes" id="UP000199032"/>
    </source>
</evidence>
<sequence>MARPMTRSYQMLHLAILLFALTACPSENPSLGSQFSSDSGTALLSWDASAGADIAGYKIYLATASGTYGTPIATTSTDITTYTVTGLATGTTYFFVVSAFNLDGAESTFSNEVSKVIP</sequence>
<dbReference type="InterPro" id="IPR013783">
    <property type="entry name" value="Ig-like_fold"/>
</dbReference>
<protein>
    <recommendedName>
        <fullName evidence="2">Fibronectin type-III domain-containing protein</fullName>
    </recommendedName>
</protein>
<dbReference type="STRING" id="1742972.COMA1_40411"/>
<organism evidence="3 4">
    <name type="scientific">Candidatus Nitrospira nitrosa</name>
    <dbReference type="NCBI Taxonomy" id="1742972"/>
    <lineage>
        <taxon>Bacteria</taxon>
        <taxon>Pseudomonadati</taxon>
        <taxon>Nitrospirota</taxon>
        <taxon>Nitrospiria</taxon>
        <taxon>Nitrospirales</taxon>
        <taxon>Nitrospiraceae</taxon>
        <taxon>Nitrospira</taxon>
    </lineage>
</organism>
<evidence type="ECO:0000256" key="1">
    <source>
        <dbReference type="SAM" id="SignalP"/>
    </source>
</evidence>
<accession>A0A0S4LQ03</accession>
<evidence type="ECO:0000313" key="3">
    <source>
        <dbReference type="EMBL" id="CUS38100.1"/>
    </source>
</evidence>
<proteinExistence type="predicted"/>